<evidence type="ECO:0000313" key="8">
    <source>
        <dbReference type="Proteomes" id="UP000655420"/>
    </source>
</evidence>
<keyword evidence="2" id="KW-1003">Cell membrane</keyword>
<feature type="transmembrane region" description="Helical" evidence="6">
    <location>
        <begin position="407"/>
        <end position="426"/>
    </location>
</feature>
<reference evidence="7" key="1">
    <citation type="submission" date="2020-12" db="EMBL/GenBank/DDBJ databases">
        <title>Bacterial taxonomy.</title>
        <authorList>
            <person name="Pan X."/>
        </authorList>
    </citation>
    <scope>NUCLEOTIDE SEQUENCE</scope>
    <source>
        <strain evidence="7">M0105</strain>
    </source>
</reference>
<dbReference type="InterPro" id="IPR002797">
    <property type="entry name" value="Polysacc_synth"/>
</dbReference>
<dbReference type="InterPro" id="IPR050833">
    <property type="entry name" value="Poly_Biosynth_Transport"/>
</dbReference>
<feature type="transmembrane region" description="Helical" evidence="6">
    <location>
        <begin position="93"/>
        <end position="112"/>
    </location>
</feature>
<dbReference type="RefSeq" id="WP_200606165.1">
    <property type="nucleotide sequence ID" value="NZ_JAEHHL010000001.1"/>
</dbReference>
<evidence type="ECO:0000256" key="5">
    <source>
        <dbReference type="ARBA" id="ARBA00023136"/>
    </source>
</evidence>
<evidence type="ECO:0000256" key="2">
    <source>
        <dbReference type="ARBA" id="ARBA00022475"/>
    </source>
</evidence>
<feature type="transmembrane region" description="Helical" evidence="6">
    <location>
        <begin position="51"/>
        <end position="73"/>
    </location>
</feature>
<evidence type="ECO:0000256" key="4">
    <source>
        <dbReference type="ARBA" id="ARBA00022989"/>
    </source>
</evidence>
<dbReference type="Pfam" id="PF01943">
    <property type="entry name" value="Polysacc_synt"/>
    <property type="match status" value="1"/>
</dbReference>
<comment type="subcellular location">
    <subcellularLocation>
        <location evidence="1">Cell membrane</location>
        <topology evidence="1">Multi-pass membrane protein</topology>
    </subcellularLocation>
</comment>
<evidence type="ECO:0000313" key="7">
    <source>
        <dbReference type="EMBL" id="MBK0397894.1"/>
    </source>
</evidence>
<feature type="transmembrane region" description="Helical" evidence="6">
    <location>
        <begin position="160"/>
        <end position="180"/>
    </location>
</feature>
<feature type="transmembrane region" description="Helical" evidence="6">
    <location>
        <begin position="345"/>
        <end position="369"/>
    </location>
</feature>
<comment type="caution">
    <text evidence="7">The sequence shown here is derived from an EMBL/GenBank/DDBJ whole genome shotgun (WGS) entry which is preliminary data.</text>
</comment>
<dbReference type="EMBL" id="JAEHHL010000001">
    <property type="protein sequence ID" value="MBK0397894.1"/>
    <property type="molecule type" value="Genomic_DNA"/>
</dbReference>
<evidence type="ECO:0000256" key="6">
    <source>
        <dbReference type="SAM" id="Phobius"/>
    </source>
</evidence>
<keyword evidence="8" id="KW-1185">Reference proteome</keyword>
<proteinExistence type="predicted"/>
<feature type="transmembrane region" description="Helical" evidence="6">
    <location>
        <begin position="20"/>
        <end position="45"/>
    </location>
</feature>
<dbReference type="Proteomes" id="UP000655420">
    <property type="component" value="Unassembled WGS sequence"/>
</dbReference>
<evidence type="ECO:0000256" key="1">
    <source>
        <dbReference type="ARBA" id="ARBA00004651"/>
    </source>
</evidence>
<keyword evidence="5 6" id="KW-0472">Membrane</keyword>
<protein>
    <submittedName>
        <fullName evidence="7">Oligosaccharide flippase family protein</fullName>
    </submittedName>
</protein>
<gene>
    <name evidence="7" type="ORF">H0I76_01720</name>
</gene>
<dbReference type="AlphaFoldDB" id="A0A8J7M473"/>
<dbReference type="PANTHER" id="PTHR30250">
    <property type="entry name" value="PST FAMILY PREDICTED COLANIC ACID TRANSPORTER"/>
    <property type="match status" value="1"/>
</dbReference>
<keyword evidence="4 6" id="KW-1133">Transmembrane helix</keyword>
<feature type="transmembrane region" description="Helical" evidence="6">
    <location>
        <begin position="132"/>
        <end position="153"/>
    </location>
</feature>
<feature type="transmembrane region" description="Helical" evidence="6">
    <location>
        <begin position="192"/>
        <end position="210"/>
    </location>
</feature>
<sequence length="435" mass="45663">MAEGPTPEHVSGRRRRSDWWLYAARGLVVALQAVVFLSFAAVMAPDEFGRFAFAFAVARMAASGISCGVPGYLLRELPARLATGRGPVPAAQLAVLSVGIPLTICLLAWVALRDLPVDFMSFREVATGGGLLVATVLILGFALSLVSTAGTLVRVGSGSFAGMAVQQALPFAAIALAFVPRLFGVRYGVPELLLVAAALLLVSTAGLILWQWRRRTGVIGAGGARLDLGRAMREAAPFWGNGLLITIATQVDIVIAAAFVHEEELGSYALIRNVANLVAIPRMIANWAIATRVARAWALGDSDALRECLADGRRLSTQPAIAGAAVLALTSPGWFYLYHVPLDAVWPWLVLALLLAANLATAFLGLSIIYASQCGLERLTLSVRIGALVIGSLVAVIGGMFLGAPGVALGTVTMTVLLNGVMSVAVRAKTRIATF</sequence>
<name>A0A8J7M473_9RHOB</name>
<accession>A0A8J7M473</accession>
<keyword evidence="3 6" id="KW-0812">Transmembrane</keyword>
<feature type="transmembrane region" description="Helical" evidence="6">
    <location>
        <begin position="381"/>
        <end position="401"/>
    </location>
</feature>
<organism evidence="7 8">
    <name type="scientific">Thermohalobaculum xanthum</name>
    <dbReference type="NCBI Taxonomy" id="2753746"/>
    <lineage>
        <taxon>Bacteria</taxon>
        <taxon>Pseudomonadati</taxon>
        <taxon>Pseudomonadota</taxon>
        <taxon>Alphaproteobacteria</taxon>
        <taxon>Rhodobacterales</taxon>
        <taxon>Paracoccaceae</taxon>
        <taxon>Thermohalobaculum</taxon>
    </lineage>
</organism>
<dbReference type="GO" id="GO:0005886">
    <property type="term" value="C:plasma membrane"/>
    <property type="evidence" value="ECO:0007669"/>
    <property type="project" value="UniProtKB-SubCell"/>
</dbReference>
<dbReference type="PANTHER" id="PTHR30250:SF11">
    <property type="entry name" value="O-ANTIGEN TRANSPORTER-RELATED"/>
    <property type="match status" value="1"/>
</dbReference>
<evidence type="ECO:0000256" key="3">
    <source>
        <dbReference type="ARBA" id="ARBA00022692"/>
    </source>
</evidence>